<proteinExistence type="predicted"/>
<evidence type="ECO:0000313" key="2">
    <source>
        <dbReference type="Proteomes" id="UP000260025"/>
    </source>
</evidence>
<dbReference type="Proteomes" id="UP000260025">
    <property type="component" value="Unassembled WGS sequence"/>
</dbReference>
<protein>
    <submittedName>
        <fullName evidence="1">Uncharacterized protein</fullName>
    </submittedName>
</protein>
<sequence length="184" mass="21409">MEKALLLCKLFACSLDELMRKNMQQEDAAYQNMHIEEIPAFHYIRYVVISCDPEGDALHHIREWAAMNGIVEPNIIGWDFPILSQEQINVYHMHGYSAACILPEGYDFTCTEIQQQKAQKYAVLTITDPFNQPFVSIPNAFKTLLRYIEVNNLTHNMTKDIIDNFERVYEKDGMTFMDIHIAIE</sequence>
<comment type="caution">
    <text evidence="1">The sequence shown here is derived from an EMBL/GenBank/DDBJ whole genome shotgun (WGS) entry which is preliminary data.</text>
</comment>
<accession>A0A3E2V3T6</accession>
<name>A0A3E2V3T6_CLOIN</name>
<reference evidence="1 2" key="1">
    <citation type="submission" date="2018-08" db="EMBL/GenBank/DDBJ databases">
        <title>A genome reference for cultivated species of the human gut microbiota.</title>
        <authorList>
            <person name="Zou Y."/>
            <person name="Xue W."/>
            <person name="Luo G."/>
        </authorList>
    </citation>
    <scope>NUCLEOTIDE SEQUENCE [LARGE SCALE GENOMIC DNA]</scope>
    <source>
        <strain evidence="1 2">OF01-2LB</strain>
    </source>
</reference>
<evidence type="ECO:0000313" key="1">
    <source>
        <dbReference type="EMBL" id="RGC05138.1"/>
    </source>
</evidence>
<organism evidence="1 2">
    <name type="scientific">Clostridium innocuum</name>
    <dbReference type="NCBI Taxonomy" id="1522"/>
    <lineage>
        <taxon>Bacteria</taxon>
        <taxon>Bacillati</taxon>
        <taxon>Bacillota</taxon>
        <taxon>Clostridia</taxon>
        <taxon>Eubacteriales</taxon>
        <taxon>Clostridiaceae</taxon>
        <taxon>Clostridium</taxon>
    </lineage>
</organism>
<dbReference type="AlphaFoldDB" id="A0A3E2V3T6"/>
<gene>
    <name evidence="1" type="ORF">DXA38_23005</name>
</gene>
<dbReference type="EMBL" id="QVEV01000135">
    <property type="protein sequence ID" value="RGC05138.1"/>
    <property type="molecule type" value="Genomic_DNA"/>
</dbReference>